<dbReference type="InterPro" id="IPR036271">
    <property type="entry name" value="Tet_transcr_reg_TetR-rel_C_sf"/>
</dbReference>
<evidence type="ECO:0000256" key="1">
    <source>
        <dbReference type="ARBA" id="ARBA00022491"/>
    </source>
</evidence>
<dbReference type="Pfam" id="PF02909">
    <property type="entry name" value="TetR_C_1"/>
    <property type="match status" value="1"/>
</dbReference>
<reference evidence="6" key="1">
    <citation type="submission" date="2022-12" db="EMBL/GenBank/DDBJ databases">
        <authorList>
            <person name="Deng Y."/>
            <person name="Zhang Y.-Q."/>
        </authorList>
    </citation>
    <scope>NUCLEOTIDE SEQUENCE</scope>
    <source>
        <strain evidence="6">CPCC 205372</strain>
    </source>
</reference>
<name>A0ABT4PYY5_9MYCO</name>
<keyword evidence="7" id="KW-1185">Reference proteome</keyword>
<evidence type="ECO:0000313" key="7">
    <source>
        <dbReference type="Proteomes" id="UP001142153"/>
    </source>
</evidence>
<keyword evidence="1" id="KW-0678">Repressor</keyword>
<feature type="domain" description="Tetracycline repressor TetR C-terminal" evidence="5">
    <location>
        <begin position="82"/>
        <end position="221"/>
    </location>
</feature>
<keyword evidence="4" id="KW-0804">Transcription</keyword>
<dbReference type="SUPFAM" id="SSF48498">
    <property type="entry name" value="Tetracyclin repressor-like, C-terminal domain"/>
    <property type="match status" value="1"/>
</dbReference>
<organism evidence="6 7">
    <name type="scientific">Mycobacterium hippophais</name>
    <dbReference type="NCBI Taxonomy" id="3016340"/>
    <lineage>
        <taxon>Bacteria</taxon>
        <taxon>Bacillati</taxon>
        <taxon>Actinomycetota</taxon>
        <taxon>Actinomycetes</taxon>
        <taxon>Mycobacteriales</taxon>
        <taxon>Mycobacteriaceae</taxon>
        <taxon>Mycobacterium</taxon>
    </lineage>
</organism>
<dbReference type="PRINTS" id="PR00400">
    <property type="entry name" value="TETREPRESSOR"/>
</dbReference>
<dbReference type="EMBL" id="JAPZPY010000013">
    <property type="protein sequence ID" value="MCZ8381791.1"/>
    <property type="molecule type" value="Genomic_DNA"/>
</dbReference>
<keyword evidence="2" id="KW-0805">Transcription regulation</keyword>
<evidence type="ECO:0000259" key="5">
    <source>
        <dbReference type="Pfam" id="PF02909"/>
    </source>
</evidence>
<dbReference type="InterPro" id="IPR004111">
    <property type="entry name" value="Repressor_TetR_C"/>
</dbReference>
<dbReference type="Gene3D" id="1.10.10.60">
    <property type="entry name" value="Homeodomain-like"/>
    <property type="match status" value="1"/>
</dbReference>
<sequence>MSSDVDPADAPRRARGRPARLDREQIVAAARTAGRGLTMQGVADALGVSRKALHYYVGDRQGLLTLVVLDRFESELRRVELPEDGDWRMVLRSYAFAFRDGLIQVGVQMSSAVDHSPFHGVGATAVLALAERVLDAMLTAGFGVDDARRGVTAVANIAQAAAQEATHTSVHDRHEAETRAALLRAADTDYPALRRVLAAASASDDGQFEFELDLAIAGLERLLGEVSRR</sequence>
<protein>
    <submittedName>
        <fullName evidence="6">TetR/AcrR family transcriptional regulator C-terminal domain-containing protein</fullName>
    </submittedName>
</protein>
<accession>A0ABT4PYY5</accession>
<dbReference type="Proteomes" id="UP001142153">
    <property type="component" value="Unassembled WGS sequence"/>
</dbReference>
<proteinExistence type="predicted"/>
<comment type="caution">
    <text evidence="6">The sequence shown here is derived from an EMBL/GenBank/DDBJ whole genome shotgun (WGS) entry which is preliminary data.</text>
</comment>
<evidence type="ECO:0000256" key="2">
    <source>
        <dbReference type="ARBA" id="ARBA00023015"/>
    </source>
</evidence>
<dbReference type="SUPFAM" id="SSF46689">
    <property type="entry name" value="Homeodomain-like"/>
    <property type="match status" value="1"/>
</dbReference>
<keyword evidence="3" id="KW-0238">DNA-binding</keyword>
<dbReference type="InterPro" id="IPR003012">
    <property type="entry name" value="Tet_transcr_reg_TetR"/>
</dbReference>
<dbReference type="InterPro" id="IPR009057">
    <property type="entry name" value="Homeodomain-like_sf"/>
</dbReference>
<evidence type="ECO:0000313" key="6">
    <source>
        <dbReference type="EMBL" id="MCZ8381791.1"/>
    </source>
</evidence>
<dbReference type="PANTHER" id="PTHR30055:SF151">
    <property type="entry name" value="TRANSCRIPTIONAL REGULATORY PROTEIN"/>
    <property type="match status" value="1"/>
</dbReference>
<gene>
    <name evidence="6" type="ORF">O6P37_23245</name>
</gene>
<dbReference type="PANTHER" id="PTHR30055">
    <property type="entry name" value="HTH-TYPE TRANSCRIPTIONAL REGULATOR RUTR"/>
    <property type="match status" value="1"/>
</dbReference>
<evidence type="ECO:0000256" key="3">
    <source>
        <dbReference type="ARBA" id="ARBA00023125"/>
    </source>
</evidence>
<dbReference type="InterPro" id="IPR050109">
    <property type="entry name" value="HTH-type_TetR-like_transc_reg"/>
</dbReference>
<dbReference type="Gene3D" id="1.10.357.10">
    <property type="entry name" value="Tetracycline Repressor, domain 2"/>
    <property type="match status" value="1"/>
</dbReference>
<dbReference type="RefSeq" id="WP_269896299.1">
    <property type="nucleotide sequence ID" value="NZ_JAPZPY010000013.1"/>
</dbReference>
<evidence type="ECO:0000256" key="4">
    <source>
        <dbReference type="ARBA" id="ARBA00023163"/>
    </source>
</evidence>